<dbReference type="AlphaFoldDB" id="A0A7X6DT10"/>
<feature type="domain" description="Actin-like protein N-terminal" evidence="1">
    <location>
        <begin position="5"/>
        <end position="154"/>
    </location>
</feature>
<comment type="caution">
    <text evidence="3">The sequence shown here is derived from an EMBL/GenBank/DDBJ whole genome shotgun (WGS) entry which is preliminary data.</text>
</comment>
<gene>
    <name evidence="3" type="ORF">MNODULE_19065</name>
</gene>
<proteinExistence type="predicted"/>
<dbReference type="Pfam" id="PF17989">
    <property type="entry name" value="ALP_N"/>
    <property type="match status" value="1"/>
</dbReference>
<dbReference type="Pfam" id="PF21522">
    <property type="entry name" value="MreB-like_C"/>
    <property type="match status" value="1"/>
</dbReference>
<name>A0A7X6DT10_9BACT</name>
<feature type="domain" description="Actin homologue MreB-like C-terminal" evidence="2">
    <location>
        <begin position="177"/>
        <end position="294"/>
    </location>
</feature>
<dbReference type="CDD" id="cd24025">
    <property type="entry name" value="ASKHA_NBD_ParM_pCBH-like"/>
    <property type="match status" value="1"/>
</dbReference>
<evidence type="ECO:0000313" key="3">
    <source>
        <dbReference type="EMBL" id="NKE72856.1"/>
    </source>
</evidence>
<evidence type="ECO:0000313" key="4">
    <source>
        <dbReference type="Proteomes" id="UP000534783"/>
    </source>
</evidence>
<dbReference type="InterPro" id="IPR049067">
    <property type="entry name" value="MreB-like_C"/>
</dbReference>
<dbReference type="Gene3D" id="3.30.420.40">
    <property type="match status" value="2"/>
</dbReference>
<evidence type="ECO:0000259" key="2">
    <source>
        <dbReference type="Pfam" id="PF21522"/>
    </source>
</evidence>
<dbReference type="RefSeq" id="WP_168062793.1">
    <property type="nucleotide sequence ID" value="NZ_VTOW01000004.1"/>
</dbReference>
<organism evidence="3 4">
    <name type="scientific">Candidatus Manganitrophus noduliformans</name>
    <dbReference type="NCBI Taxonomy" id="2606439"/>
    <lineage>
        <taxon>Bacteria</taxon>
        <taxon>Pseudomonadati</taxon>
        <taxon>Nitrospirota</taxon>
        <taxon>Nitrospiria</taxon>
        <taxon>Candidatus Troglogloeales</taxon>
        <taxon>Candidatus Manganitrophaceae</taxon>
        <taxon>Candidatus Manganitrophus</taxon>
    </lineage>
</organism>
<dbReference type="SUPFAM" id="SSF53067">
    <property type="entry name" value="Actin-like ATPase domain"/>
    <property type="match status" value="2"/>
</dbReference>
<dbReference type="Proteomes" id="UP000534783">
    <property type="component" value="Unassembled WGS sequence"/>
</dbReference>
<accession>A0A7X6DT10</accession>
<keyword evidence="4" id="KW-1185">Reference proteome</keyword>
<dbReference type="EMBL" id="VTOW01000004">
    <property type="protein sequence ID" value="NKE72856.1"/>
    <property type="molecule type" value="Genomic_DNA"/>
</dbReference>
<dbReference type="InterPro" id="IPR040607">
    <property type="entry name" value="ALP_N"/>
</dbReference>
<protein>
    <submittedName>
        <fullName evidence="3">ParM/StbA family protein</fullName>
    </submittedName>
</protein>
<reference evidence="3 4" key="1">
    <citation type="journal article" date="2020" name="Nature">
        <title>Bacterial chemolithoautotrophy via manganese oxidation.</title>
        <authorList>
            <person name="Yu H."/>
            <person name="Leadbetter J.R."/>
        </authorList>
    </citation>
    <scope>NUCLEOTIDE SEQUENCE [LARGE SCALE GENOMIC DNA]</scope>
    <source>
        <strain evidence="3 4">Mn-1</strain>
    </source>
</reference>
<dbReference type="InterPro" id="IPR043129">
    <property type="entry name" value="ATPase_NBD"/>
</dbReference>
<sequence length="326" mass="36622">MHYLGLDVGFGYTKAMDDKKAIVFPSVVSPPVEISFKPSWQNESDRLHHLAVTLEEKTYFVGHLALNQGRFAHATLDRVRTETPEFKLLFLAAISLFVESPEEAFSVITGLPVDDFEDRKVIEKTLRGRFDLSVAGEDVSFVIKNLTVIPQPCGAFMDLLYAPEGLNEEYMEGPVGIIDIGYKTTDFVLMRSGEYAHKLSGSIKQGMSAIYQAAVSKFSATYRGNWDLKSTEEALSEGILCRFGERTAINPSLLESDLAGLADQIISWIRQRWEGEKLNRMICTGGGSSHLKPYLIRTFPRMIFMDDPQQANVRGFYKGARYYDEA</sequence>
<evidence type="ECO:0000259" key="1">
    <source>
        <dbReference type="Pfam" id="PF17989"/>
    </source>
</evidence>